<keyword evidence="4" id="KW-0862">Zinc</keyword>
<dbReference type="SMART" id="SM00064">
    <property type="entry name" value="FYVE"/>
    <property type="match status" value="1"/>
</dbReference>
<dbReference type="KEGG" id="bvk:117231095"/>
<dbReference type="GO" id="GO:0005813">
    <property type="term" value="C:centrosome"/>
    <property type="evidence" value="ECO:0007669"/>
    <property type="project" value="TreeGrafter"/>
</dbReference>
<dbReference type="GO" id="GO:0032465">
    <property type="term" value="P:regulation of cytokinesis"/>
    <property type="evidence" value="ECO:0007669"/>
    <property type="project" value="TreeGrafter"/>
</dbReference>
<dbReference type="GO" id="GO:0000281">
    <property type="term" value="P:mitotic cytokinesis"/>
    <property type="evidence" value="ECO:0007669"/>
    <property type="project" value="InterPro"/>
</dbReference>
<dbReference type="Gene3D" id="3.30.40.10">
    <property type="entry name" value="Zinc/RING finger domain, C3HC4 (zinc finger)"/>
    <property type="match status" value="1"/>
</dbReference>
<evidence type="ECO:0000256" key="1">
    <source>
        <dbReference type="ARBA" id="ARBA00022553"/>
    </source>
</evidence>
<gene>
    <name evidence="8" type="primary">LOC117231095</name>
</gene>
<keyword evidence="2" id="KW-0479">Metal-binding</keyword>
<dbReference type="Pfam" id="PF01363">
    <property type="entry name" value="FYVE"/>
    <property type="match status" value="1"/>
</dbReference>
<keyword evidence="1" id="KW-0597">Phosphoprotein</keyword>
<evidence type="ECO:0000256" key="4">
    <source>
        <dbReference type="ARBA" id="ARBA00022833"/>
    </source>
</evidence>
<evidence type="ECO:0000259" key="6">
    <source>
        <dbReference type="PROSITE" id="PS50178"/>
    </source>
</evidence>
<accession>A0A6J3JY73</accession>
<dbReference type="PANTHER" id="PTHR46591">
    <property type="entry name" value="ZINC FINGER FYVE DOMAIN-CONTAINING PROTEIN 26"/>
    <property type="match status" value="1"/>
</dbReference>
<dbReference type="PROSITE" id="PS50178">
    <property type="entry name" value="ZF_FYVE"/>
    <property type="match status" value="1"/>
</dbReference>
<dbReference type="InterPro" id="IPR011011">
    <property type="entry name" value="Znf_FYVE_PHD"/>
</dbReference>
<protein>
    <submittedName>
        <fullName evidence="8">Uncharacterized protein LOC117231095</fullName>
    </submittedName>
</protein>
<dbReference type="Pfam" id="PF04784">
    <property type="entry name" value="DUF547"/>
    <property type="match status" value="1"/>
</dbReference>
<feature type="domain" description="FYVE-type" evidence="6">
    <location>
        <begin position="1828"/>
        <end position="1889"/>
    </location>
</feature>
<evidence type="ECO:0000256" key="5">
    <source>
        <dbReference type="PROSITE-ProRule" id="PRU00091"/>
    </source>
</evidence>
<dbReference type="InterPro" id="IPR057946">
    <property type="entry name" value="TPR_ZFYVE26"/>
</dbReference>
<reference evidence="8" key="1">
    <citation type="submission" date="2025-08" db="UniProtKB">
        <authorList>
            <consortium name="RefSeq"/>
        </authorList>
    </citation>
    <scope>IDENTIFICATION</scope>
    <source>
        <tissue evidence="8">Muscle</tissue>
    </source>
</reference>
<evidence type="ECO:0000256" key="3">
    <source>
        <dbReference type="ARBA" id="ARBA00022771"/>
    </source>
</evidence>
<dbReference type="GeneID" id="117231095"/>
<dbReference type="InterPro" id="IPR013083">
    <property type="entry name" value="Znf_RING/FYVE/PHD"/>
</dbReference>
<dbReference type="GO" id="GO:0008270">
    <property type="term" value="F:zinc ion binding"/>
    <property type="evidence" value="ECO:0007669"/>
    <property type="project" value="UniProtKB-KW"/>
</dbReference>
<dbReference type="GO" id="GO:0032266">
    <property type="term" value="F:phosphatidylinositol-3-phosphate binding"/>
    <property type="evidence" value="ECO:0007669"/>
    <property type="project" value="InterPro"/>
</dbReference>
<dbReference type="RefSeq" id="XP_033345079.1">
    <property type="nucleotide sequence ID" value="XM_033489188.1"/>
</dbReference>
<dbReference type="InterPro" id="IPR006869">
    <property type="entry name" value="DUF547"/>
</dbReference>
<dbReference type="Proteomes" id="UP000504631">
    <property type="component" value="Unplaced"/>
</dbReference>
<dbReference type="SUPFAM" id="SSF57903">
    <property type="entry name" value="FYVE/PHD zinc finger"/>
    <property type="match status" value="1"/>
</dbReference>
<evidence type="ECO:0000313" key="7">
    <source>
        <dbReference type="Proteomes" id="UP000504631"/>
    </source>
</evidence>
<keyword evidence="7" id="KW-1185">Reference proteome</keyword>
<evidence type="ECO:0000313" key="8">
    <source>
        <dbReference type="RefSeq" id="XP_033345079.1"/>
    </source>
</evidence>
<dbReference type="PANTHER" id="PTHR46591:SF1">
    <property type="entry name" value="ZINC FINGER FYVE DOMAIN-CONTAINING PROTEIN 26"/>
    <property type="match status" value="1"/>
</dbReference>
<dbReference type="InterPro" id="IPR000306">
    <property type="entry name" value="Znf_FYVE"/>
</dbReference>
<sequence length="2622" mass="306842">MSGETRTMEINKYILSKLWYTSLIIYRRNNNKSFFSQCNNDIEDFVESKTLITNLIHSQNENQYQWISYILLHKFLNNIALDTKYVEKPQSYVQMIYALQLYKNLTIYLQQELLAFYKNSLEQRSSEDFEKIQNGYFILLKKNVCDNPFITCWILNELLLIYPKSSVNIIYNLQNFYFLLIKELMEFELSKQESDNDNYFGCILCIISKMNIVEFNDPTLSKWLFPMMLKTKNIQDIEFALYSRTDHHFLKKWCTFLSEFYIHSKPNNNLNHVLKIQKILFHFPSASVPILNKNNLIERISNNKLHWIIDILDMCYILMINGRYNDVSLILSCTLLKAFWPVLLFKVLHEYSQEEIFLNNAKKDYDFICNSIEFLIPKCNFDVLCDPTLNELQNVLWKNVKILKYILNCRREDVKTNNIYHDEITETTDFQQKLSIQQIFNLLQHFDSLLVLKMTTDIYEQNYEKVKNLLKDVCESENVFIAYCSILSALKGVLLCNSYEAKQSIISKYFFDMDHYIKILFPLNLRIQVIENIFCLLFLRYEDFGHTQKNYDKSNINKSHEQLKFESKWMKQHLGGFICNKYAVRDILFHLENIISITETACTEESIEEKEQIQNNIASINAAITNAKWRFELYTTSEFTKNINMKYENRSYLSKFKPKSLLGGKLPSDCSKEKIFFYQEGNISDETETRSSNSSESELVHNTKWRKRSNSLVLTTDDITTKDIIHKPLFVNFMLATKESLIIRCLWKNDYAKAQDIIETCNMKNTQLTGEVQFSKALRTLRENVCKQANTLKNNGQSSENSQFSTLENIRLVTQEGIKSSRQTSQFETFLISQEMNLRLLSMEILTNNEILAICALDLALTMSQTYPISQNLCEIAVKYLKLCKTFDNTEYVYFFHKFCQLLYEKKDVVSVEDILCDARIALCIKECKEKENFWTDIMINHHEFKESQTDKDTINQILKDSNYLPGLKILNKIVTVACGSRKYMQNMCSHLKLLHSIIPTEHTISTVSDLLKIPLHYYFGYQIFELKIEPQKLEAIAHDLQVNLSYSILTNICPKLPYREDTSYTIISKENGCIVLNKASSKSDLNYKLQRPNQCVSEILTEMLQILHNLNVNQFRLDPDVCKTILNYSEIQTVLKKTSRLASLDLSELSVGNETLAFLLNTWNLMFLHTVLTIWGNRPPFNNLQHAISSMSVGYLIGDLGLVTIAALRSKLLNNIMLDNTFFIQVEELNEPAWQDLDITHDPRVIFVMANEFLGSPRIQVYNSDSLDEDLTNAFHEYLNYYSCEKSTQSIEKQKIMLLPKIVEQYQIFISQNFKNDLQISNNSNKLFSINDYFKSFNEDIVIQYMPLSYSYNVILKYSNYSNSYNHKQINQYNTTWENHNIRPSLLQYLEGQYWIVSYLLQRINNENPTILRNSCDNLKRTACLENLLTSYWTKELKLLFENNQTLAAISEAISIQKLWSHFELMLKEDELDACLRLINALPAHIALSSELQCFRDKILSHIISKKKDTFNTVILQYLYQIKDIYILSQTVLYNVNKWHINICENALLHTVYHVDNYKLPIHCKLQLNEILHRVLIFHKMLPYCIIKSNEISYNIVYCTEKVDPLQIIKSLINADKFELCLEWMECQAFSLEIHPSITQDFLIGFLKNESQNFKQTLKFFQALPLDQSIKLCKIVLKKLESIDSLRFICNYLLQYCKATETIKYRRTLLGIDILSMLNVQERPLYIHLIKEPLLMLEQLLMNCKFESIQRILSRIQNKLNQTDIPRSSFDKIIRFYAQKSLDCRVSLQCDSIENKPKNVQHSASEIENIEFVMPIVVPTREEWIPNDKAGKCSCCKSVIFSMFNRRHHCRRCGRVICATCSQHRMQVSGYPPSVLVRVCTDCKRQTALQMHTFQGTESTPSSEIFDYWRLTRDQKHNDTIREEFSFEYAPNISLCLAILNLHSEHQTYASFLLDCCDEMKRLLRPVNGGRVNPEVDHTVIIKMIRSLLVAAKVKCAKLGLNTGLAHCDRFLSQVDLIASLIQFDCLHLIPSDSLHDHTLRKLRDLLIKKEQWTLALDVSTKAGLECLDTQGVWATWGKACLKMGYFNQARDKFFHCLDKVQPENFDDWVILSYPEESEILSKNGTQKLINETNKNKEIKVDELSTKKIEFSKNRPLKDPPLLIEILQILDNLSIYKQYVQHPHQYKFNTSQEMLNNFGSFKIANQRQLDIKNTSVTVQNICYHESIYYLLTYGSYNSILEFFLKHEKYDKCLIFTLENNLEPDLFFNAIYLYCLRNGSIDKLHEAMMNKDSNLLIWKKYLIYICHSLEKRQYLNILYHLQLFMKDFIRAAMTCIRFYLNDVSNYSDLNAKINFLFDAQKHLESELQIEILSRKRKRSTSSMYSNQGILTMEMEPSEIDKHINSISRQMEITKFLANCEKEGRAPIHFLSMFPKKDSNNSSNLEIPTLFGDQQQKIDLAVLAILCGRNIEEGFGIAFRIIQDYNLPQQKVYSLTGHILGMKNNISAIEQLIKCCHTSGIANSYIISDYVLTHCVKLLLTHQHDETNSLLKNDIYNLIKLITDIELKINAYIECKQLKAAYLLAVKHSRAQDIRKILKESDRLGRNAIKAICIKWLQQEPKL</sequence>
<dbReference type="GO" id="GO:0005765">
    <property type="term" value="C:lysosomal membrane"/>
    <property type="evidence" value="ECO:0007669"/>
    <property type="project" value="TreeGrafter"/>
</dbReference>
<dbReference type="GO" id="GO:0030496">
    <property type="term" value="C:midbody"/>
    <property type="evidence" value="ECO:0007669"/>
    <property type="project" value="TreeGrafter"/>
</dbReference>
<dbReference type="GO" id="GO:0000724">
    <property type="term" value="P:double-strand break repair via homologous recombination"/>
    <property type="evidence" value="ECO:0007669"/>
    <property type="project" value="InterPro"/>
</dbReference>
<name>A0A6J3JY73_9HYME</name>
<proteinExistence type="predicted"/>
<dbReference type="InterPro" id="IPR017455">
    <property type="entry name" value="Znf_FYVE-rel"/>
</dbReference>
<dbReference type="Pfam" id="PF25569">
    <property type="entry name" value="TPR_ZFYVE26"/>
    <property type="match status" value="1"/>
</dbReference>
<dbReference type="InterPro" id="IPR028730">
    <property type="entry name" value="ZFYVE26"/>
</dbReference>
<dbReference type="CTD" id="41370"/>
<evidence type="ECO:0000256" key="2">
    <source>
        <dbReference type="ARBA" id="ARBA00022723"/>
    </source>
</evidence>
<keyword evidence="3 5" id="KW-0863">Zinc-finger</keyword>
<organism evidence="7 8">
    <name type="scientific">Bombus vosnesenskii</name>
    <dbReference type="NCBI Taxonomy" id="207650"/>
    <lineage>
        <taxon>Eukaryota</taxon>
        <taxon>Metazoa</taxon>
        <taxon>Ecdysozoa</taxon>
        <taxon>Arthropoda</taxon>
        <taxon>Hexapoda</taxon>
        <taxon>Insecta</taxon>
        <taxon>Pterygota</taxon>
        <taxon>Neoptera</taxon>
        <taxon>Endopterygota</taxon>
        <taxon>Hymenoptera</taxon>
        <taxon>Apocrita</taxon>
        <taxon>Aculeata</taxon>
        <taxon>Apoidea</taxon>
        <taxon>Anthophila</taxon>
        <taxon>Apidae</taxon>
        <taxon>Bombus</taxon>
        <taxon>Pyrobombus</taxon>
    </lineage>
</organism>